<dbReference type="Gene3D" id="1.20.5.4130">
    <property type="match status" value="1"/>
</dbReference>
<evidence type="ECO:0000256" key="4">
    <source>
        <dbReference type="ARBA" id="ARBA00022737"/>
    </source>
</evidence>
<evidence type="ECO:0000259" key="12">
    <source>
        <dbReference type="PROSITE" id="PS50808"/>
    </source>
</evidence>
<dbReference type="Pfam" id="PF23559">
    <property type="entry name" value="WHD_DRP"/>
    <property type="match status" value="1"/>
</dbReference>
<dbReference type="PROSITE" id="PS50808">
    <property type="entry name" value="ZF_BED"/>
    <property type="match status" value="1"/>
</dbReference>
<dbReference type="SUPFAM" id="SSF52540">
    <property type="entry name" value="P-loop containing nucleoside triphosphate hydrolases"/>
    <property type="match status" value="1"/>
</dbReference>
<evidence type="ECO:0000256" key="8">
    <source>
        <dbReference type="ARBA" id="ARBA00022833"/>
    </source>
</evidence>
<dbReference type="InterPro" id="IPR036388">
    <property type="entry name" value="WH-like_DNA-bd_sf"/>
</dbReference>
<dbReference type="Pfam" id="PF25019">
    <property type="entry name" value="LRR_R13L1-DRL21"/>
    <property type="match status" value="1"/>
</dbReference>
<dbReference type="InterPro" id="IPR027417">
    <property type="entry name" value="P-loop_NTPase"/>
</dbReference>
<dbReference type="GO" id="GO:0051707">
    <property type="term" value="P:response to other organism"/>
    <property type="evidence" value="ECO:0007669"/>
    <property type="project" value="UniProtKB-ARBA"/>
</dbReference>
<feature type="region of interest" description="Disordered" evidence="11">
    <location>
        <begin position="103"/>
        <end position="122"/>
    </location>
</feature>
<keyword evidence="8" id="KW-0862">Zinc</keyword>
<evidence type="ECO:0000256" key="5">
    <source>
        <dbReference type="ARBA" id="ARBA00022741"/>
    </source>
</evidence>
<dbReference type="Gene3D" id="3.40.50.300">
    <property type="entry name" value="P-loop containing nucleotide triphosphate hydrolases"/>
    <property type="match status" value="1"/>
</dbReference>
<dbReference type="InterPro" id="IPR056789">
    <property type="entry name" value="LRR_R13L1-DRL21"/>
</dbReference>
<dbReference type="SMART" id="SM00367">
    <property type="entry name" value="LRR_CC"/>
    <property type="match status" value="6"/>
</dbReference>
<evidence type="ECO:0000256" key="9">
    <source>
        <dbReference type="ARBA" id="ARBA00022840"/>
    </source>
</evidence>
<dbReference type="PANTHER" id="PTHR36766">
    <property type="entry name" value="PLANT BROAD-SPECTRUM MILDEW RESISTANCE PROTEIN RPW8"/>
    <property type="match status" value="1"/>
</dbReference>
<dbReference type="Proteomes" id="UP000008022">
    <property type="component" value="Unassembled WGS sequence"/>
</dbReference>
<dbReference type="InterPro" id="IPR003656">
    <property type="entry name" value="Znf_BED"/>
</dbReference>
<evidence type="ECO:0000256" key="2">
    <source>
        <dbReference type="ARBA" id="ARBA00022614"/>
    </source>
</evidence>
<keyword evidence="9" id="KW-0067">ATP-binding</keyword>
<dbReference type="GO" id="GO:0008270">
    <property type="term" value="F:zinc ion binding"/>
    <property type="evidence" value="ECO:0007669"/>
    <property type="project" value="UniProtKB-KW"/>
</dbReference>
<dbReference type="Pfam" id="PF18052">
    <property type="entry name" value="Rx_N"/>
    <property type="match status" value="1"/>
</dbReference>
<keyword evidence="6 10" id="KW-0863">Zinc-finger</keyword>
<keyword evidence="7" id="KW-0611">Plant defense</keyword>
<evidence type="ECO:0000256" key="10">
    <source>
        <dbReference type="PROSITE-ProRule" id="PRU00027"/>
    </source>
</evidence>
<evidence type="ECO:0000313" key="14">
    <source>
        <dbReference type="Proteomes" id="UP000008022"/>
    </source>
</evidence>
<dbReference type="EnsemblPlants" id="ORUFI04G27440.1">
    <property type="protein sequence ID" value="ORUFI04G27440.1"/>
    <property type="gene ID" value="ORUFI04G27440"/>
</dbReference>
<dbReference type="Gene3D" id="3.80.10.10">
    <property type="entry name" value="Ribonuclease Inhibitor"/>
    <property type="match status" value="5"/>
</dbReference>
<feature type="region of interest" description="Disordered" evidence="11">
    <location>
        <begin position="186"/>
        <end position="223"/>
    </location>
</feature>
<evidence type="ECO:0000256" key="7">
    <source>
        <dbReference type="ARBA" id="ARBA00022821"/>
    </source>
</evidence>
<organism evidence="13 14">
    <name type="scientific">Oryza rufipogon</name>
    <name type="common">Brownbeard rice</name>
    <name type="synonym">Asian wild rice</name>
    <dbReference type="NCBI Taxonomy" id="4529"/>
    <lineage>
        <taxon>Eukaryota</taxon>
        <taxon>Viridiplantae</taxon>
        <taxon>Streptophyta</taxon>
        <taxon>Embryophyta</taxon>
        <taxon>Tracheophyta</taxon>
        <taxon>Spermatophyta</taxon>
        <taxon>Magnoliopsida</taxon>
        <taxon>Liliopsida</taxon>
        <taxon>Poales</taxon>
        <taxon>Poaceae</taxon>
        <taxon>BOP clade</taxon>
        <taxon>Oryzoideae</taxon>
        <taxon>Oryzeae</taxon>
        <taxon>Oryzinae</taxon>
        <taxon>Oryza</taxon>
    </lineage>
</organism>
<dbReference type="PRINTS" id="PR00364">
    <property type="entry name" value="DISEASERSIST"/>
</dbReference>
<dbReference type="InterPro" id="IPR032675">
    <property type="entry name" value="LRR_dom_sf"/>
</dbReference>
<dbReference type="GO" id="GO:0003677">
    <property type="term" value="F:DNA binding"/>
    <property type="evidence" value="ECO:0007669"/>
    <property type="project" value="InterPro"/>
</dbReference>
<comment type="similarity">
    <text evidence="1">Belongs to the disease resistance NB-LRR family.</text>
</comment>
<evidence type="ECO:0000256" key="11">
    <source>
        <dbReference type="SAM" id="MobiDB-lite"/>
    </source>
</evidence>
<feature type="compositionally biased region" description="Low complexity" evidence="11">
    <location>
        <begin position="200"/>
        <end position="211"/>
    </location>
</feature>
<dbReference type="InterPro" id="IPR041118">
    <property type="entry name" value="Rx_N"/>
</dbReference>
<dbReference type="GO" id="GO:0043531">
    <property type="term" value="F:ADP binding"/>
    <property type="evidence" value="ECO:0007669"/>
    <property type="project" value="InterPro"/>
</dbReference>
<evidence type="ECO:0000256" key="3">
    <source>
        <dbReference type="ARBA" id="ARBA00022723"/>
    </source>
</evidence>
<keyword evidence="14" id="KW-1185">Reference proteome</keyword>
<sequence>MEEVEVGLLEGGIGWLVQTILENLDTDKLGEWIRQVGLTDDTEKLRSEIERVEVVTAAVKGRAIGNRSLARSLSRLRELLYDADDAIDELDYYRLQQQVQGDAWQGGTGSLDEPEAEQAERPSINAAIAISSGSKKRSKAWGHFDITEEENGKPVKARCIHCHTVVKCGSEKGTSVLHNHLKSGSCNKKREATDQQPNPSSSTADTAANSTLVELGGSGSDIRKKMRINGESTHNDAPYAHPWKKAECSTRIQQITRELQDARGAVSEILKLHGPCSVGNSNHRTSTTTTLCRRTSSLNPHKIYGRDAEKNTIMKIITDDSYDGVTVVPIVGIGGVGKTALAQLVYNEPTVKRDFERIWVWVSDNYDELRITMEILDFVSQERHEESPCRKEIRKGVSSFAKLQEILNGYMDIQSKKFLLVLDDVWDSMDDYRWNILLDPLKSNHPKGNMILVTTRLLSLAQRIGTVKPIELGALSKEDFWLYFKTCTFGDENYKAHPSLNIIGQKIADKLKGNPLAAKATALLLREKLTVDHWSNILMNEDWKSLHFSRGIMPALKLSYDQLPYHLQQCLLYCSIFPSSYRFVSKELICIWISQGFVHCNSSSKRLEEIGWDYLTDLVNSGFFQKVDHTHYIMCGLMHDFARMVSRTEYATIDNLQSNKILPTIRHLSILNNSAHYEDPSNDKVEGRIRNAVKAMKHLRTLVLIGKHSSLFFQSFKDVVQKGHHLRLLQISETCTYVDPLLCNLVNPAHIRYMKLHKRALPQSFSKFYHLQVLDVGSKSDLIIPNGVDDLVSLQHLVAAEKACSSITSISKMTSLQELHNFGVQNSSGWEIAQLQSMNQLVQLGVSQLENVTTRAEACGAKLRDKQNLEKLRLSWTNLHKLGHLGTNVPWDERENARAVLEGLEPHTNLKHLEIYSYNGATPPTWLATSLTSLQTLRLECCGQWKMIPSLERLPFLKKMKLESMQKIIEMTVPSLEELMLIDMPNLERCSCTSMRDLNCSLRVLKVKKCPVLKVFPLFEDCQKFEIERKSWLSHLSKLTIHDCPHLHVHNPLPPSTIVLELSIAKVSTLPTLKGSSNGTLTIWLPNDDDVPDKLITLDDNIMSFHNLSFLTGLEIYGFQNPTSISFHGLRQLRCLKTLKIYDCPKLLPSNVPSELTGEYMSGENHSALPSLVRLHIEKCGIMRKWLSLLLQHVQALQELSLDNCKQITGLSLGQEENNQPNLMSAMEDPSLGYPGEDKLMRLPLNLLSSLKKVSITLCNDITFYGSKEDFAGFTSLEELVISRCLKLVSFLAHNDGNDEQSNGRWLLPLSLGKLEIKHVDSLKTLQLCFPGNLTRLKTLVVLGNQSLTSLQLHSCTALQELIIQRCESLNSLEGLQLLGNLRGLLAHRCLSGHGEDGRCILPQSLEKLYIWEYSQERLQLCFPGNLTRQKILGVLGSQSLTSLQLHSCTALQELMIRSCESLNSLEGLQWLGNLRVLRAHRCLSGYGEYGRCTLPQSLEELYIHEYSQETLQPCFSGNLTLLRKLHVLGNSNLVSLQLHSCTSLQELIIESCKSINSLEGLQSLGNLRLLRAFRCLSGYGEYGRCILPQSLEELFISEYSLETLQPCFLTNLTCLKQLEVSGTTSLKSLELQSCTALEHLKIQGCASLATLEGLQFLHALRHMEVFRCPGLPPYLGSSSEQGYELCPRLERLDIDDPSILTTSFCKHLTSLQRLELNYRGSEVARLTDEQERALQLLLSLQELRFKSCYDLVDLPAGLHSLPSLKRLEIWWCRSIARLPEMGLPPSLEELVIVDCSDELAHQCRTLASKLNVKINGEYVN</sequence>
<name>A0A0E0PE95_ORYRU</name>
<feature type="domain" description="BED-type" evidence="12">
    <location>
        <begin position="135"/>
        <end position="193"/>
    </location>
</feature>
<dbReference type="PANTHER" id="PTHR36766:SF73">
    <property type="entry name" value="NB-ARC DOMAIN-CONTAINING PROTEIN"/>
    <property type="match status" value="1"/>
</dbReference>
<dbReference type="Pfam" id="PF00931">
    <property type="entry name" value="NB-ARC"/>
    <property type="match status" value="1"/>
</dbReference>
<dbReference type="SMART" id="SM00614">
    <property type="entry name" value="ZnF_BED"/>
    <property type="match status" value="1"/>
</dbReference>
<evidence type="ECO:0000256" key="6">
    <source>
        <dbReference type="ARBA" id="ARBA00022771"/>
    </source>
</evidence>
<dbReference type="Gramene" id="ORUFI04G27440.1">
    <property type="protein sequence ID" value="ORUFI04G27440.1"/>
    <property type="gene ID" value="ORUFI04G27440"/>
</dbReference>
<reference evidence="13" key="2">
    <citation type="submission" date="2015-06" db="UniProtKB">
        <authorList>
            <consortium name="EnsemblPlants"/>
        </authorList>
    </citation>
    <scope>IDENTIFICATION</scope>
</reference>
<keyword evidence="2" id="KW-0433">Leucine-rich repeat</keyword>
<protein>
    <recommendedName>
        <fullName evidence="12">BED-type domain-containing protein</fullName>
    </recommendedName>
</protein>
<reference evidence="14" key="1">
    <citation type="submission" date="2013-06" db="EMBL/GenBank/DDBJ databases">
        <authorList>
            <person name="Zhao Q."/>
        </authorList>
    </citation>
    <scope>NUCLEOTIDE SEQUENCE</scope>
    <source>
        <strain evidence="14">cv. W1943</strain>
    </source>
</reference>
<evidence type="ECO:0000313" key="13">
    <source>
        <dbReference type="EnsemblPlants" id="ORUFI04G27440.1"/>
    </source>
</evidence>
<dbReference type="InterPro" id="IPR002182">
    <property type="entry name" value="NB-ARC"/>
</dbReference>
<dbReference type="GO" id="GO:0005524">
    <property type="term" value="F:ATP binding"/>
    <property type="evidence" value="ECO:0007669"/>
    <property type="project" value="UniProtKB-KW"/>
</dbReference>
<keyword evidence="5" id="KW-0547">Nucleotide-binding</keyword>
<dbReference type="SUPFAM" id="SSF52058">
    <property type="entry name" value="L domain-like"/>
    <property type="match status" value="4"/>
</dbReference>
<dbReference type="eggNOG" id="KOG4658">
    <property type="taxonomic scope" value="Eukaryota"/>
</dbReference>
<dbReference type="STRING" id="4529.A0A0E0PE95"/>
<dbReference type="Gene3D" id="1.10.10.10">
    <property type="entry name" value="Winged helix-like DNA-binding domain superfamily/Winged helix DNA-binding domain"/>
    <property type="match status" value="1"/>
</dbReference>
<keyword evidence="4" id="KW-0677">Repeat</keyword>
<dbReference type="Pfam" id="PF02892">
    <property type="entry name" value="zf-BED"/>
    <property type="match status" value="1"/>
</dbReference>
<dbReference type="SUPFAM" id="SSF57667">
    <property type="entry name" value="beta-beta-alpha zinc fingers"/>
    <property type="match status" value="1"/>
</dbReference>
<dbReference type="GO" id="GO:0006952">
    <property type="term" value="P:defense response"/>
    <property type="evidence" value="ECO:0007669"/>
    <property type="project" value="UniProtKB-KW"/>
</dbReference>
<dbReference type="HOGENOM" id="CLU_000837_8_4_1"/>
<dbReference type="InterPro" id="IPR006553">
    <property type="entry name" value="Leu-rich_rpt_Cys-con_subtyp"/>
</dbReference>
<dbReference type="InterPro" id="IPR058922">
    <property type="entry name" value="WHD_DRP"/>
</dbReference>
<dbReference type="OMA" id="NPAHIRY"/>
<accession>A0A0E0PE95</accession>
<dbReference type="InterPro" id="IPR036236">
    <property type="entry name" value="Znf_C2H2_sf"/>
</dbReference>
<keyword evidence="3" id="KW-0479">Metal-binding</keyword>
<evidence type="ECO:0000256" key="1">
    <source>
        <dbReference type="ARBA" id="ARBA00008894"/>
    </source>
</evidence>
<proteinExistence type="inferred from homology"/>